<keyword evidence="2" id="KW-1185">Reference proteome</keyword>
<dbReference type="EMBL" id="CH964272">
    <property type="protein sequence ID" value="EDW84274.2"/>
    <property type="molecule type" value="Genomic_DNA"/>
</dbReference>
<dbReference type="InParanoid" id="B4NL71"/>
<gene>
    <name evidence="1" type="primary">Dwil\GK18969</name>
    <name evidence="1" type="ORF">Dwil_GK18969</name>
</gene>
<proteinExistence type="predicted"/>
<dbReference type="AlphaFoldDB" id="B4NL71"/>
<dbReference type="OrthoDB" id="7847692at2759"/>
<accession>B4NL71</accession>
<name>B4NL71_DROWI</name>
<evidence type="ECO:0000313" key="1">
    <source>
        <dbReference type="EMBL" id="EDW84274.2"/>
    </source>
</evidence>
<sequence>MWSPSTPKKRYSTPILPLCIHQGFIPPCEEKEESANMTLILAWEYGRNWLQQRDEFLRNKKHIESKKYVQPDIAWWLRQRKRTSFNPPPLRNPKKGVLYKALKDDNN</sequence>
<organism evidence="1 2">
    <name type="scientific">Drosophila willistoni</name>
    <name type="common">Fruit fly</name>
    <dbReference type="NCBI Taxonomy" id="7260"/>
    <lineage>
        <taxon>Eukaryota</taxon>
        <taxon>Metazoa</taxon>
        <taxon>Ecdysozoa</taxon>
        <taxon>Arthropoda</taxon>
        <taxon>Hexapoda</taxon>
        <taxon>Insecta</taxon>
        <taxon>Pterygota</taxon>
        <taxon>Neoptera</taxon>
        <taxon>Endopterygota</taxon>
        <taxon>Diptera</taxon>
        <taxon>Brachycera</taxon>
        <taxon>Muscomorpha</taxon>
        <taxon>Ephydroidea</taxon>
        <taxon>Drosophilidae</taxon>
        <taxon>Drosophila</taxon>
        <taxon>Sophophora</taxon>
    </lineage>
</organism>
<protein>
    <submittedName>
        <fullName evidence="1">Uncharacterized protein</fullName>
    </submittedName>
</protein>
<reference evidence="1 2" key="1">
    <citation type="journal article" date="2007" name="Nature">
        <title>Evolution of genes and genomes on the Drosophila phylogeny.</title>
        <authorList>
            <consortium name="Drosophila 12 Genomes Consortium"/>
            <person name="Clark A.G."/>
            <person name="Eisen M.B."/>
            <person name="Smith D.R."/>
            <person name="Bergman C.M."/>
            <person name="Oliver B."/>
            <person name="Markow T.A."/>
            <person name="Kaufman T.C."/>
            <person name="Kellis M."/>
            <person name="Gelbart W."/>
            <person name="Iyer V.N."/>
            <person name="Pollard D.A."/>
            <person name="Sackton T.B."/>
            <person name="Larracuente A.M."/>
            <person name="Singh N.D."/>
            <person name="Abad J.P."/>
            <person name="Abt D.N."/>
            <person name="Adryan B."/>
            <person name="Aguade M."/>
            <person name="Akashi H."/>
            <person name="Anderson W.W."/>
            <person name="Aquadro C.F."/>
            <person name="Ardell D.H."/>
            <person name="Arguello R."/>
            <person name="Artieri C.G."/>
            <person name="Barbash D.A."/>
            <person name="Barker D."/>
            <person name="Barsanti P."/>
            <person name="Batterham P."/>
            <person name="Batzoglou S."/>
            <person name="Begun D."/>
            <person name="Bhutkar A."/>
            <person name="Blanco E."/>
            <person name="Bosak S.A."/>
            <person name="Bradley R.K."/>
            <person name="Brand A.D."/>
            <person name="Brent M.R."/>
            <person name="Brooks A.N."/>
            <person name="Brown R.H."/>
            <person name="Butlin R.K."/>
            <person name="Caggese C."/>
            <person name="Calvi B.R."/>
            <person name="Bernardo de Carvalho A."/>
            <person name="Caspi A."/>
            <person name="Castrezana S."/>
            <person name="Celniker S.E."/>
            <person name="Chang J.L."/>
            <person name="Chapple C."/>
            <person name="Chatterji S."/>
            <person name="Chinwalla A."/>
            <person name="Civetta A."/>
            <person name="Clifton S.W."/>
            <person name="Comeron J.M."/>
            <person name="Costello J.C."/>
            <person name="Coyne J.A."/>
            <person name="Daub J."/>
            <person name="David R.G."/>
            <person name="Delcher A.L."/>
            <person name="Delehaunty K."/>
            <person name="Do C.B."/>
            <person name="Ebling H."/>
            <person name="Edwards K."/>
            <person name="Eickbush T."/>
            <person name="Evans J.D."/>
            <person name="Filipski A."/>
            <person name="Findeiss S."/>
            <person name="Freyhult E."/>
            <person name="Fulton L."/>
            <person name="Fulton R."/>
            <person name="Garcia A.C."/>
            <person name="Gardiner A."/>
            <person name="Garfield D.A."/>
            <person name="Garvin B.E."/>
            <person name="Gibson G."/>
            <person name="Gilbert D."/>
            <person name="Gnerre S."/>
            <person name="Godfrey J."/>
            <person name="Good R."/>
            <person name="Gotea V."/>
            <person name="Gravely B."/>
            <person name="Greenberg A.J."/>
            <person name="Griffiths-Jones S."/>
            <person name="Gross S."/>
            <person name="Guigo R."/>
            <person name="Gustafson E.A."/>
            <person name="Haerty W."/>
            <person name="Hahn M.W."/>
            <person name="Halligan D.L."/>
            <person name="Halpern A.L."/>
            <person name="Halter G.M."/>
            <person name="Han M.V."/>
            <person name="Heger A."/>
            <person name="Hillier L."/>
            <person name="Hinrichs A.S."/>
            <person name="Holmes I."/>
            <person name="Hoskins R.A."/>
            <person name="Hubisz M.J."/>
            <person name="Hultmark D."/>
            <person name="Huntley M.A."/>
            <person name="Jaffe D.B."/>
            <person name="Jagadeeshan S."/>
            <person name="Jeck W.R."/>
            <person name="Johnson J."/>
            <person name="Jones C.D."/>
            <person name="Jordan W.C."/>
            <person name="Karpen G.H."/>
            <person name="Kataoka E."/>
            <person name="Keightley P.D."/>
            <person name="Kheradpour P."/>
            <person name="Kirkness E.F."/>
            <person name="Koerich L.B."/>
            <person name="Kristiansen K."/>
            <person name="Kudrna D."/>
            <person name="Kulathinal R.J."/>
            <person name="Kumar S."/>
            <person name="Kwok R."/>
            <person name="Lander E."/>
            <person name="Langley C.H."/>
            <person name="Lapoint R."/>
            <person name="Lazzaro B.P."/>
            <person name="Lee S.J."/>
            <person name="Levesque L."/>
            <person name="Li R."/>
            <person name="Lin C.F."/>
            <person name="Lin M.F."/>
            <person name="Lindblad-Toh K."/>
            <person name="Llopart A."/>
            <person name="Long M."/>
            <person name="Low L."/>
            <person name="Lozovsky E."/>
            <person name="Lu J."/>
            <person name="Luo M."/>
            <person name="Machado C.A."/>
            <person name="Makalowski W."/>
            <person name="Marzo M."/>
            <person name="Matsuda M."/>
            <person name="Matzkin L."/>
            <person name="McAllister B."/>
            <person name="McBride C.S."/>
            <person name="McKernan B."/>
            <person name="McKernan K."/>
            <person name="Mendez-Lago M."/>
            <person name="Minx P."/>
            <person name="Mollenhauer M.U."/>
            <person name="Montooth K."/>
            <person name="Mount S.M."/>
            <person name="Mu X."/>
            <person name="Myers E."/>
            <person name="Negre B."/>
            <person name="Newfeld S."/>
            <person name="Nielsen R."/>
            <person name="Noor M.A."/>
            <person name="O'Grady P."/>
            <person name="Pachter L."/>
            <person name="Papaceit M."/>
            <person name="Parisi M.J."/>
            <person name="Parisi M."/>
            <person name="Parts L."/>
            <person name="Pedersen J.S."/>
            <person name="Pesole G."/>
            <person name="Phillippy A.M."/>
            <person name="Ponting C.P."/>
            <person name="Pop M."/>
            <person name="Porcelli D."/>
            <person name="Powell J.R."/>
            <person name="Prohaska S."/>
            <person name="Pruitt K."/>
            <person name="Puig M."/>
            <person name="Quesneville H."/>
            <person name="Ram K.R."/>
            <person name="Rand D."/>
            <person name="Rasmussen M.D."/>
            <person name="Reed L.K."/>
            <person name="Reenan R."/>
            <person name="Reily A."/>
            <person name="Remington K.A."/>
            <person name="Rieger T.T."/>
            <person name="Ritchie M.G."/>
            <person name="Robin C."/>
            <person name="Rogers Y.H."/>
            <person name="Rohde C."/>
            <person name="Rozas J."/>
            <person name="Rubenfield M.J."/>
            <person name="Ruiz A."/>
            <person name="Russo S."/>
            <person name="Salzberg S.L."/>
            <person name="Sanchez-Gracia A."/>
            <person name="Saranga D.J."/>
            <person name="Sato H."/>
            <person name="Schaeffer S.W."/>
            <person name="Schatz M.C."/>
            <person name="Schlenke T."/>
            <person name="Schwartz R."/>
            <person name="Segarra C."/>
            <person name="Singh R.S."/>
            <person name="Sirot L."/>
            <person name="Sirota M."/>
            <person name="Sisneros N.B."/>
            <person name="Smith C.D."/>
            <person name="Smith T.F."/>
            <person name="Spieth J."/>
            <person name="Stage D.E."/>
            <person name="Stark A."/>
            <person name="Stephan W."/>
            <person name="Strausberg R.L."/>
            <person name="Strempel S."/>
            <person name="Sturgill D."/>
            <person name="Sutton G."/>
            <person name="Sutton G.G."/>
            <person name="Tao W."/>
            <person name="Teichmann S."/>
            <person name="Tobari Y.N."/>
            <person name="Tomimura Y."/>
            <person name="Tsolas J.M."/>
            <person name="Valente V.L."/>
            <person name="Venter E."/>
            <person name="Venter J.C."/>
            <person name="Vicario S."/>
            <person name="Vieira F.G."/>
            <person name="Vilella A.J."/>
            <person name="Villasante A."/>
            <person name="Walenz B."/>
            <person name="Wang J."/>
            <person name="Wasserman M."/>
            <person name="Watts T."/>
            <person name="Wilson D."/>
            <person name="Wilson R.K."/>
            <person name="Wing R.A."/>
            <person name="Wolfner M.F."/>
            <person name="Wong A."/>
            <person name="Wong G.K."/>
            <person name="Wu C.I."/>
            <person name="Wu G."/>
            <person name="Yamamoto D."/>
            <person name="Yang H.P."/>
            <person name="Yang S.P."/>
            <person name="Yorke J.A."/>
            <person name="Yoshida K."/>
            <person name="Zdobnov E."/>
            <person name="Zhang P."/>
            <person name="Zhang Y."/>
            <person name="Zimin A.V."/>
            <person name="Baldwin J."/>
            <person name="Abdouelleil A."/>
            <person name="Abdulkadir J."/>
            <person name="Abebe A."/>
            <person name="Abera B."/>
            <person name="Abreu J."/>
            <person name="Acer S.C."/>
            <person name="Aftuck L."/>
            <person name="Alexander A."/>
            <person name="An P."/>
            <person name="Anderson E."/>
            <person name="Anderson S."/>
            <person name="Arachi H."/>
            <person name="Azer M."/>
            <person name="Bachantsang P."/>
            <person name="Barry A."/>
            <person name="Bayul T."/>
            <person name="Berlin A."/>
            <person name="Bessette D."/>
            <person name="Bloom T."/>
            <person name="Blye J."/>
            <person name="Boguslavskiy L."/>
            <person name="Bonnet C."/>
            <person name="Boukhgalter B."/>
            <person name="Bourzgui I."/>
            <person name="Brown A."/>
            <person name="Cahill P."/>
            <person name="Channer S."/>
            <person name="Cheshatsang Y."/>
            <person name="Chuda L."/>
            <person name="Citroen M."/>
            <person name="Collymore A."/>
            <person name="Cooke P."/>
            <person name="Costello M."/>
            <person name="D'Aco K."/>
            <person name="Daza R."/>
            <person name="De Haan G."/>
            <person name="DeGray S."/>
            <person name="DeMaso C."/>
            <person name="Dhargay N."/>
            <person name="Dooley K."/>
            <person name="Dooley E."/>
            <person name="Doricent M."/>
            <person name="Dorje P."/>
            <person name="Dorjee K."/>
            <person name="Dupes A."/>
            <person name="Elong R."/>
            <person name="Falk J."/>
            <person name="Farina A."/>
            <person name="Faro S."/>
            <person name="Ferguson D."/>
            <person name="Fisher S."/>
            <person name="Foley C.D."/>
            <person name="Franke A."/>
            <person name="Friedrich D."/>
            <person name="Gadbois L."/>
            <person name="Gearin G."/>
            <person name="Gearin C.R."/>
            <person name="Giannoukos G."/>
            <person name="Goode T."/>
            <person name="Graham J."/>
            <person name="Grandbois E."/>
            <person name="Grewal S."/>
            <person name="Gyaltsen K."/>
            <person name="Hafez N."/>
            <person name="Hagos B."/>
            <person name="Hall J."/>
            <person name="Henson C."/>
            <person name="Hollinger A."/>
            <person name="Honan T."/>
            <person name="Huard M.D."/>
            <person name="Hughes L."/>
            <person name="Hurhula B."/>
            <person name="Husby M.E."/>
            <person name="Kamat A."/>
            <person name="Kanga B."/>
            <person name="Kashin S."/>
            <person name="Khazanovich D."/>
            <person name="Kisner P."/>
            <person name="Lance K."/>
            <person name="Lara M."/>
            <person name="Lee W."/>
            <person name="Lennon N."/>
            <person name="Letendre F."/>
            <person name="LeVine R."/>
            <person name="Lipovsky A."/>
            <person name="Liu X."/>
            <person name="Liu J."/>
            <person name="Liu S."/>
            <person name="Lokyitsang T."/>
            <person name="Lokyitsang Y."/>
            <person name="Lubonja R."/>
            <person name="Lui A."/>
            <person name="MacDonald P."/>
            <person name="Magnisalis V."/>
            <person name="Maru K."/>
            <person name="Matthews C."/>
            <person name="McCusker W."/>
            <person name="McDonough S."/>
            <person name="Mehta T."/>
            <person name="Meldrim J."/>
            <person name="Meneus L."/>
            <person name="Mihai O."/>
            <person name="Mihalev A."/>
            <person name="Mihova T."/>
            <person name="Mittelman R."/>
            <person name="Mlenga V."/>
            <person name="Montmayeur A."/>
            <person name="Mulrain L."/>
            <person name="Navidi A."/>
            <person name="Naylor J."/>
            <person name="Negash T."/>
            <person name="Nguyen T."/>
            <person name="Nguyen N."/>
            <person name="Nicol R."/>
            <person name="Norbu C."/>
            <person name="Norbu N."/>
            <person name="Novod N."/>
            <person name="O'Neill B."/>
            <person name="Osman S."/>
            <person name="Markiewicz E."/>
            <person name="Oyono O.L."/>
            <person name="Patti C."/>
            <person name="Phunkhang P."/>
            <person name="Pierre F."/>
            <person name="Priest M."/>
            <person name="Raghuraman S."/>
            <person name="Rege F."/>
            <person name="Reyes R."/>
            <person name="Rise C."/>
            <person name="Rogov P."/>
            <person name="Ross K."/>
            <person name="Ryan E."/>
            <person name="Settipalli S."/>
            <person name="Shea T."/>
            <person name="Sherpa N."/>
            <person name="Shi L."/>
            <person name="Shih D."/>
            <person name="Sparrow T."/>
            <person name="Spaulding J."/>
            <person name="Stalker J."/>
            <person name="Stange-Thomann N."/>
            <person name="Stavropoulos S."/>
            <person name="Stone C."/>
            <person name="Strader C."/>
            <person name="Tesfaye S."/>
            <person name="Thomson T."/>
            <person name="Thoulutsang Y."/>
            <person name="Thoulutsang D."/>
            <person name="Topham K."/>
            <person name="Topping I."/>
            <person name="Tsamla T."/>
            <person name="Vassiliev H."/>
            <person name="Vo A."/>
            <person name="Wangchuk T."/>
            <person name="Wangdi T."/>
            <person name="Weiand M."/>
            <person name="Wilkinson J."/>
            <person name="Wilson A."/>
            <person name="Yadav S."/>
            <person name="Young G."/>
            <person name="Yu Q."/>
            <person name="Zembek L."/>
            <person name="Zhong D."/>
            <person name="Zimmer A."/>
            <person name="Zwirko Z."/>
            <person name="Jaffe D.B."/>
            <person name="Alvarez P."/>
            <person name="Brockman W."/>
            <person name="Butler J."/>
            <person name="Chin C."/>
            <person name="Gnerre S."/>
            <person name="Grabherr M."/>
            <person name="Kleber M."/>
            <person name="Mauceli E."/>
            <person name="MacCallum I."/>
        </authorList>
    </citation>
    <scope>NUCLEOTIDE SEQUENCE [LARGE SCALE GENOMIC DNA]</scope>
    <source>
        <strain evidence="2">Tucson 14030-0811.24</strain>
    </source>
</reference>
<dbReference type="HOGENOM" id="CLU_134623_0_0_1"/>
<evidence type="ECO:0000313" key="2">
    <source>
        <dbReference type="Proteomes" id="UP000007798"/>
    </source>
</evidence>
<dbReference type="Proteomes" id="UP000007798">
    <property type="component" value="Unassembled WGS sequence"/>
</dbReference>